<proteinExistence type="predicted"/>
<sequence length="226" mass="25351">MNDNGVHASSGVEALIEQLREQGVRTGQQEASRLIEEAEHRADWLLSQARQEAEQLVANARREAEHLRKAGEDALRIAARDMNLEVKESLGKSFTDQVERLVSQQMDNPEFLQRLIIELVGKSRVDMGLDATEKVEVLLPQTFIGLEELRRNPSEYRDGQLSKFVQSLTAEQLREGLSIGLHEGKGIKVSLVGQEIEVDLSSAAISQLLLKHLQPRFRAILEGVIR</sequence>
<dbReference type="Gene3D" id="1.20.5.2950">
    <property type="match status" value="1"/>
</dbReference>
<reference evidence="1 2" key="1">
    <citation type="journal article" date="2019" name="Biochem. Eng. J.">
        <title>Metabolic engineering of the marine bacteria Neptunomonas concharum for the production of acetoin and meso-2,3-butanediol from acetate.</title>
        <authorList>
            <person name="Li W."/>
            <person name="Pu N."/>
            <person name="Liu C.-X."/>
            <person name="Yuan Q.-P."/>
            <person name="Li Z.-J."/>
        </authorList>
    </citation>
    <scope>NUCLEOTIDE SEQUENCE [LARGE SCALE GENOMIC DNA]</scope>
    <source>
        <strain evidence="1 2">JCM17730</strain>
    </source>
</reference>
<gene>
    <name evidence="1" type="ORF">F0U83_02315</name>
</gene>
<evidence type="ECO:0000313" key="1">
    <source>
        <dbReference type="EMBL" id="QEQ95629.1"/>
    </source>
</evidence>
<dbReference type="Proteomes" id="UP000324760">
    <property type="component" value="Chromosome"/>
</dbReference>
<organism evidence="1 2">
    <name type="scientific">Neptunomonas concharum</name>
    <dbReference type="NCBI Taxonomy" id="1031538"/>
    <lineage>
        <taxon>Bacteria</taxon>
        <taxon>Pseudomonadati</taxon>
        <taxon>Pseudomonadota</taxon>
        <taxon>Gammaproteobacteria</taxon>
        <taxon>Oceanospirillales</taxon>
        <taxon>Oceanospirillaceae</taxon>
        <taxon>Neptunomonas</taxon>
    </lineage>
</organism>
<dbReference type="OrthoDB" id="275663at2"/>
<protein>
    <submittedName>
        <fullName evidence="1">ATPase</fullName>
    </submittedName>
</protein>
<dbReference type="KEGG" id="ncu:F0U83_02315"/>
<name>A0A5P1R7J4_9GAMM</name>
<accession>A0A5P1R7J4</accession>
<dbReference type="EMBL" id="CP043869">
    <property type="protein sequence ID" value="QEQ95629.1"/>
    <property type="molecule type" value="Genomic_DNA"/>
</dbReference>
<dbReference type="AlphaFoldDB" id="A0A5P1R7J4"/>
<evidence type="ECO:0000313" key="2">
    <source>
        <dbReference type="Proteomes" id="UP000324760"/>
    </source>
</evidence>
<keyword evidence="2" id="KW-1185">Reference proteome</keyword>
<dbReference type="RefSeq" id="WP_138986333.1">
    <property type="nucleotide sequence ID" value="NZ_CP043869.1"/>
</dbReference>